<evidence type="ECO:0000313" key="5">
    <source>
        <dbReference type="EMBL" id="KAG5589728.1"/>
    </source>
</evidence>
<keyword evidence="2" id="KW-0489">Methyltransferase</keyword>
<dbReference type="CDD" id="cd02440">
    <property type="entry name" value="AdoMet_MTases"/>
    <property type="match status" value="1"/>
</dbReference>
<dbReference type="GO" id="GO:0008757">
    <property type="term" value="F:S-adenosylmethionine-dependent methyltransferase activity"/>
    <property type="evidence" value="ECO:0007669"/>
    <property type="project" value="InterPro"/>
</dbReference>
<dbReference type="PANTHER" id="PTHR32183">
    <property type="match status" value="1"/>
</dbReference>
<proteinExistence type="predicted"/>
<dbReference type="Gene3D" id="3.40.50.150">
    <property type="entry name" value="Vaccinia Virus protein VP39"/>
    <property type="match status" value="1"/>
</dbReference>
<dbReference type="PANTHER" id="PTHR32183:SF11">
    <property type="entry name" value="THIOL METHYLTRANSFERASE 2-RELATED"/>
    <property type="match status" value="1"/>
</dbReference>
<dbReference type="GO" id="GO:0032259">
    <property type="term" value="P:methylation"/>
    <property type="evidence" value="ECO:0007669"/>
    <property type="project" value="UniProtKB-KW"/>
</dbReference>
<sequence>MVISVLHPHASSMRTHLSTCYGLLFNTLPLTSPLSRLTMARSNTSKPKVDKLQQLLHSDPSGGWDKCWEKGMTPWDLGQPTPILVHLHQTGTLPKGRALIPGCGSGHDVVAIASPERFVVGLDVSENAIKQATKVRANTFVFLDLVLQSFKDLCYKTAILCNLSA</sequence>
<dbReference type="Pfam" id="PF05724">
    <property type="entry name" value="TPMT"/>
    <property type="match status" value="1"/>
</dbReference>
<evidence type="ECO:0000313" key="6">
    <source>
        <dbReference type="Proteomes" id="UP000824120"/>
    </source>
</evidence>
<dbReference type="EMBL" id="JACXVP010000008">
    <property type="protein sequence ID" value="KAG5589728.1"/>
    <property type="molecule type" value="Genomic_DNA"/>
</dbReference>
<keyword evidence="1" id="KW-0597">Phosphoprotein</keyword>
<dbReference type="PROSITE" id="PS51585">
    <property type="entry name" value="SAM_MT_TPMT"/>
    <property type="match status" value="1"/>
</dbReference>
<dbReference type="OrthoDB" id="276151at2759"/>
<dbReference type="InterPro" id="IPR008854">
    <property type="entry name" value="TPMT"/>
</dbReference>
<keyword evidence="3" id="KW-0808">Transferase</keyword>
<keyword evidence="6" id="KW-1185">Reference proteome</keyword>
<evidence type="ECO:0000256" key="1">
    <source>
        <dbReference type="ARBA" id="ARBA00022553"/>
    </source>
</evidence>
<organism evidence="5 6">
    <name type="scientific">Solanum commersonii</name>
    <name type="common">Commerson's wild potato</name>
    <name type="synonym">Commerson's nightshade</name>
    <dbReference type="NCBI Taxonomy" id="4109"/>
    <lineage>
        <taxon>Eukaryota</taxon>
        <taxon>Viridiplantae</taxon>
        <taxon>Streptophyta</taxon>
        <taxon>Embryophyta</taxon>
        <taxon>Tracheophyta</taxon>
        <taxon>Spermatophyta</taxon>
        <taxon>Magnoliopsida</taxon>
        <taxon>eudicotyledons</taxon>
        <taxon>Gunneridae</taxon>
        <taxon>Pentapetalae</taxon>
        <taxon>asterids</taxon>
        <taxon>lamiids</taxon>
        <taxon>Solanales</taxon>
        <taxon>Solanaceae</taxon>
        <taxon>Solanoideae</taxon>
        <taxon>Solaneae</taxon>
        <taxon>Solanum</taxon>
    </lineage>
</organism>
<dbReference type="InterPro" id="IPR029063">
    <property type="entry name" value="SAM-dependent_MTases_sf"/>
</dbReference>
<evidence type="ECO:0000256" key="2">
    <source>
        <dbReference type="ARBA" id="ARBA00022603"/>
    </source>
</evidence>
<evidence type="ECO:0000256" key="3">
    <source>
        <dbReference type="ARBA" id="ARBA00022679"/>
    </source>
</evidence>
<accession>A0A9J5XRI3</accession>
<evidence type="ECO:0000256" key="4">
    <source>
        <dbReference type="ARBA" id="ARBA00022691"/>
    </source>
</evidence>
<dbReference type="Proteomes" id="UP000824120">
    <property type="component" value="Chromosome 8"/>
</dbReference>
<gene>
    <name evidence="5" type="ORF">H5410_040242</name>
</gene>
<dbReference type="AlphaFoldDB" id="A0A9J5XRI3"/>
<dbReference type="SUPFAM" id="SSF53335">
    <property type="entry name" value="S-adenosyl-L-methionine-dependent methyltransferases"/>
    <property type="match status" value="1"/>
</dbReference>
<keyword evidence="4" id="KW-0949">S-adenosyl-L-methionine</keyword>
<comment type="caution">
    <text evidence="5">The sequence shown here is derived from an EMBL/GenBank/DDBJ whole genome shotgun (WGS) entry which is preliminary data.</text>
</comment>
<reference evidence="5 6" key="1">
    <citation type="submission" date="2020-09" db="EMBL/GenBank/DDBJ databases">
        <title>De no assembly of potato wild relative species, Solanum commersonii.</title>
        <authorList>
            <person name="Cho K."/>
        </authorList>
    </citation>
    <scope>NUCLEOTIDE SEQUENCE [LARGE SCALE GENOMIC DNA]</scope>
    <source>
        <strain evidence="5">LZ3.2</strain>
        <tissue evidence="5">Leaf</tissue>
    </source>
</reference>
<evidence type="ECO:0008006" key="7">
    <source>
        <dbReference type="Google" id="ProtNLM"/>
    </source>
</evidence>
<name>A0A9J5XRI3_SOLCO</name>
<protein>
    <recommendedName>
        <fullName evidence="7">Thiol methyltransferase 2</fullName>
    </recommendedName>
</protein>